<evidence type="ECO:0000256" key="3">
    <source>
        <dbReference type="ARBA" id="ARBA00023163"/>
    </source>
</evidence>
<dbReference type="EMBL" id="CP031079">
    <property type="protein sequence ID" value="AYF03434.1"/>
    <property type="molecule type" value="Genomic_DNA"/>
</dbReference>
<dbReference type="SMART" id="SM00421">
    <property type="entry name" value="HTH_LUXR"/>
    <property type="match status" value="1"/>
</dbReference>
<dbReference type="InterPro" id="IPR016032">
    <property type="entry name" value="Sig_transdc_resp-reg_C-effctor"/>
</dbReference>
<keyword evidence="1" id="KW-0805">Transcription regulation</keyword>
<dbReference type="Pfam" id="PF00196">
    <property type="entry name" value="GerE"/>
    <property type="match status" value="1"/>
</dbReference>
<evidence type="ECO:0000259" key="4">
    <source>
        <dbReference type="PROSITE" id="PS50043"/>
    </source>
</evidence>
<protein>
    <submittedName>
        <fullName evidence="5">LuxR family transcriptional regulator</fullName>
    </submittedName>
</protein>
<dbReference type="PANTHER" id="PTHR44688">
    <property type="entry name" value="DNA-BINDING TRANSCRIPTIONAL ACTIVATOR DEVR_DOSR"/>
    <property type="match status" value="1"/>
</dbReference>
<dbReference type="GO" id="GO:0003677">
    <property type="term" value="F:DNA binding"/>
    <property type="evidence" value="ECO:0007669"/>
    <property type="project" value="UniProtKB-KW"/>
</dbReference>
<organism evidence="5 6">
    <name type="scientific">Paracoccus yeei</name>
    <dbReference type="NCBI Taxonomy" id="147645"/>
    <lineage>
        <taxon>Bacteria</taxon>
        <taxon>Pseudomonadati</taxon>
        <taxon>Pseudomonadota</taxon>
        <taxon>Alphaproteobacteria</taxon>
        <taxon>Rhodobacterales</taxon>
        <taxon>Paracoccaceae</taxon>
        <taxon>Paracoccus</taxon>
    </lineage>
</organism>
<keyword evidence="2" id="KW-0238">DNA-binding</keyword>
<proteinExistence type="predicted"/>
<dbReference type="InterPro" id="IPR036388">
    <property type="entry name" value="WH-like_DNA-bd_sf"/>
</dbReference>
<dbReference type="PROSITE" id="PS50043">
    <property type="entry name" value="HTH_LUXR_2"/>
    <property type="match status" value="1"/>
</dbReference>
<keyword evidence="5" id="KW-0614">Plasmid</keyword>
<reference evidence="6" key="1">
    <citation type="submission" date="2018-07" db="EMBL/GenBank/DDBJ databases">
        <title>Genome Structure of the Opportunistic Pathogen Paracoccus yeei (Alphaproteobacteria) and Identification of Putative Virulence Factors.</title>
        <authorList>
            <person name="Lasek R."/>
            <person name="Szuplewska M."/>
            <person name="Mitura M."/>
            <person name="Decewicz P."/>
            <person name="Chmielowska C."/>
            <person name="Pawlot A."/>
            <person name="Sentkowska D."/>
            <person name="Czarnecki J."/>
            <person name="Bartosik D."/>
        </authorList>
    </citation>
    <scope>NUCLEOTIDE SEQUENCE [LARGE SCALE GENOMIC DNA]</scope>
    <source>
        <strain evidence="6">CCUG 32053</strain>
        <plasmid evidence="6">pyee1</plasmid>
    </source>
</reference>
<dbReference type="PROSITE" id="PS00622">
    <property type="entry name" value="HTH_LUXR_1"/>
    <property type="match status" value="1"/>
</dbReference>
<dbReference type="Gene3D" id="1.10.10.10">
    <property type="entry name" value="Winged helix-like DNA-binding domain superfamily/Winged helix DNA-binding domain"/>
    <property type="match status" value="1"/>
</dbReference>
<name>A0A386URT1_9RHOB</name>
<dbReference type="InterPro" id="IPR000792">
    <property type="entry name" value="Tscrpt_reg_LuxR_C"/>
</dbReference>
<dbReference type="PANTHER" id="PTHR44688:SF16">
    <property type="entry name" value="DNA-BINDING TRANSCRIPTIONAL ACTIVATOR DEVR_DOSR"/>
    <property type="match status" value="1"/>
</dbReference>
<keyword evidence="3" id="KW-0804">Transcription</keyword>
<feature type="domain" description="HTH luxR-type" evidence="4">
    <location>
        <begin position="205"/>
        <end position="270"/>
    </location>
</feature>
<dbReference type="PRINTS" id="PR00038">
    <property type="entry name" value="HTHLUXR"/>
</dbReference>
<dbReference type="AlphaFoldDB" id="A0A386URT1"/>
<dbReference type="RefSeq" id="WP_233577796.1">
    <property type="nucleotide sequence ID" value="NZ_CP031079.1"/>
</dbReference>
<dbReference type="Proteomes" id="UP000272010">
    <property type="component" value="Plasmid pYEE1"/>
</dbReference>
<evidence type="ECO:0000313" key="6">
    <source>
        <dbReference type="Proteomes" id="UP000272010"/>
    </source>
</evidence>
<sequence length="273" mass="29797">MEIPYGESHMIGARTAQAVAGLFASVGTSGYGAALDRLTRIGAGFDMSCIFGFSAARPPVVIHDGYSETVDRRALRSYLRGAYQLDPFYAACIAQPLRPGLWRMRDLAPDAYYDAGFSGSHEVHPCISDQAGTLVEEIGYVLPLPDGFAATYSLMRNRGGALFDQPEIDRLHGLIPIVAASLRLHWTMLGSDSRPVASPDPDEVFRTAFASLTPAQHAVTKLILRGHSNISIAGNLDITEGTVKQHRYNIYRRLGISSQSELFQRFIDHLGGQ</sequence>
<geneLocation type="plasmid" evidence="6">
    <name>pyee1</name>
</geneLocation>
<evidence type="ECO:0000256" key="1">
    <source>
        <dbReference type="ARBA" id="ARBA00023015"/>
    </source>
</evidence>
<dbReference type="GO" id="GO:0006355">
    <property type="term" value="P:regulation of DNA-templated transcription"/>
    <property type="evidence" value="ECO:0007669"/>
    <property type="project" value="InterPro"/>
</dbReference>
<evidence type="ECO:0000313" key="5">
    <source>
        <dbReference type="EMBL" id="AYF03434.1"/>
    </source>
</evidence>
<dbReference type="SUPFAM" id="SSF46894">
    <property type="entry name" value="C-terminal effector domain of the bipartite response regulators"/>
    <property type="match status" value="1"/>
</dbReference>
<dbReference type="CDD" id="cd06170">
    <property type="entry name" value="LuxR_C_like"/>
    <property type="match status" value="1"/>
</dbReference>
<evidence type="ECO:0000256" key="2">
    <source>
        <dbReference type="ARBA" id="ARBA00023125"/>
    </source>
</evidence>
<accession>A0A386URT1</accession>
<gene>
    <name evidence="5" type="ORF">PY32053_03892</name>
</gene>